<evidence type="ECO:0000256" key="1">
    <source>
        <dbReference type="SAM" id="MobiDB-lite"/>
    </source>
</evidence>
<dbReference type="InterPro" id="IPR015362">
    <property type="entry name" value="WIBG_mago-bd"/>
</dbReference>
<gene>
    <name evidence="3" type="ORF">IEO21_00717</name>
</gene>
<protein>
    <recommendedName>
        <fullName evidence="2">WIBG Mago-binding domain-containing protein</fullName>
    </recommendedName>
</protein>
<feature type="compositionally biased region" description="Basic and acidic residues" evidence="1">
    <location>
        <begin position="23"/>
        <end position="36"/>
    </location>
</feature>
<feature type="compositionally biased region" description="Low complexity" evidence="1">
    <location>
        <begin position="152"/>
        <end position="162"/>
    </location>
</feature>
<comment type="caution">
    <text evidence="3">The sequence shown here is derived from an EMBL/GenBank/DDBJ whole genome shotgun (WGS) entry which is preliminary data.</text>
</comment>
<sequence>MSKPAIVPETTVAGISVDPRTLERVIPESRRPDGSVRKQLKIRPGFTPQEDVRRFRGSRQAQMDTNALPKGHIIGWTPQPTVSKPAASSAASKSAKKNEKRKEKRKEKREETKVKDNWEDDDDDEGGETQKAADNKENKNAPLPDAKEKAQAGDASADSGDVAEALADKLGKLEVR</sequence>
<feature type="region of interest" description="Disordered" evidence="1">
    <location>
        <begin position="23"/>
        <end position="162"/>
    </location>
</feature>
<reference evidence="3" key="2">
    <citation type="journal article" name="Front. Microbiol.">
        <title>Degradative Capacity of Two Strains of Rhodonia placenta: From Phenotype to Genotype.</title>
        <authorList>
            <person name="Kolle M."/>
            <person name="Horta M.A.C."/>
            <person name="Nowrousian M."/>
            <person name="Ohm R.A."/>
            <person name="Benz J.P."/>
            <person name="Pilgard A."/>
        </authorList>
    </citation>
    <scope>NUCLEOTIDE SEQUENCE</scope>
    <source>
        <strain evidence="3">FPRL280</strain>
    </source>
</reference>
<dbReference type="AlphaFoldDB" id="A0A8H7PB52"/>
<dbReference type="InterPro" id="IPR036348">
    <property type="entry name" value="WIBG_N_sf"/>
</dbReference>
<feature type="compositionally biased region" description="Basic and acidic residues" evidence="1">
    <location>
        <begin position="108"/>
        <end position="117"/>
    </location>
</feature>
<feature type="compositionally biased region" description="Basic and acidic residues" evidence="1">
    <location>
        <begin position="131"/>
        <end position="151"/>
    </location>
</feature>
<dbReference type="GO" id="GO:1903259">
    <property type="term" value="P:exon-exon junction complex disassembly"/>
    <property type="evidence" value="ECO:0007669"/>
    <property type="project" value="InterPro"/>
</dbReference>
<proteinExistence type="predicted"/>
<organism evidence="3 4">
    <name type="scientific">Rhodonia placenta</name>
    <dbReference type="NCBI Taxonomy" id="104341"/>
    <lineage>
        <taxon>Eukaryota</taxon>
        <taxon>Fungi</taxon>
        <taxon>Dikarya</taxon>
        <taxon>Basidiomycota</taxon>
        <taxon>Agaricomycotina</taxon>
        <taxon>Agaricomycetes</taxon>
        <taxon>Polyporales</taxon>
        <taxon>Adustoporiaceae</taxon>
        <taxon>Rhodonia</taxon>
    </lineage>
</organism>
<reference evidence="3" key="1">
    <citation type="submission" date="2020-11" db="EMBL/GenBank/DDBJ databases">
        <authorList>
            <person name="Koelle M."/>
            <person name="Horta M.A.C."/>
            <person name="Nowrousian M."/>
            <person name="Ohm R.A."/>
            <person name="Benz P."/>
            <person name="Pilgard A."/>
        </authorList>
    </citation>
    <scope>NUCLEOTIDE SEQUENCE</scope>
    <source>
        <strain evidence="3">FPRL280</strain>
    </source>
</reference>
<feature type="compositionally biased region" description="Acidic residues" evidence="1">
    <location>
        <begin position="118"/>
        <end position="127"/>
    </location>
</feature>
<evidence type="ECO:0000259" key="2">
    <source>
        <dbReference type="SMART" id="SM01273"/>
    </source>
</evidence>
<dbReference type="Proteomes" id="UP000639403">
    <property type="component" value="Unassembled WGS sequence"/>
</dbReference>
<dbReference type="Pfam" id="PF09282">
    <property type="entry name" value="Mago-bind"/>
    <property type="match status" value="1"/>
</dbReference>
<dbReference type="InterPro" id="IPR039333">
    <property type="entry name" value="PYM1"/>
</dbReference>
<dbReference type="GO" id="GO:0035145">
    <property type="term" value="C:exon-exon junction complex"/>
    <property type="evidence" value="ECO:0007669"/>
    <property type="project" value="TreeGrafter"/>
</dbReference>
<dbReference type="PANTHER" id="PTHR22959">
    <property type="entry name" value="PYM PROTEIN"/>
    <property type="match status" value="1"/>
</dbReference>
<feature type="compositionally biased region" description="Low complexity" evidence="1">
    <location>
        <begin position="83"/>
        <end position="93"/>
    </location>
</feature>
<dbReference type="PANTHER" id="PTHR22959:SF0">
    <property type="entry name" value="PARTNER OF Y14 AND MAGO"/>
    <property type="match status" value="1"/>
</dbReference>
<dbReference type="GO" id="GO:0003723">
    <property type="term" value="F:RNA binding"/>
    <property type="evidence" value="ECO:0007669"/>
    <property type="project" value="TreeGrafter"/>
</dbReference>
<accession>A0A8H7PB52</accession>
<dbReference type="EMBL" id="JADOXO010000004">
    <property type="protein sequence ID" value="KAF9821471.1"/>
    <property type="molecule type" value="Genomic_DNA"/>
</dbReference>
<name>A0A8H7PB52_9APHY</name>
<evidence type="ECO:0000313" key="4">
    <source>
        <dbReference type="Proteomes" id="UP000639403"/>
    </source>
</evidence>
<dbReference type="SMART" id="SM01273">
    <property type="entry name" value="Mago-bind"/>
    <property type="match status" value="1"/>
</dbReference>
<feature type="domain" description="WIBG Mago-binding" evidence="2">
    <location>
        <begin position="22"/>
        <end position="48"/>
    </location>
</feature>
<evidence type="ECO:0000313" key="3">
    <source>
        <dbReference type="EMBL" id="KAF9821471.1"/>
    </source>
</evidence>
<dbReference type="GO" id="GO:0005737">
    <property type="term" value="C:cytoplasm"/>
    <property type="evidence" value="ECO:0007669"/>
    <property type="project" value="TreeGrafter"/>
</dbReference>
<dbReference type="SUPFAM" id="SSF101931">
    <property type="entry name" value="Pym (Within the bgcn gene intron protein, WIBG), N-terminal domain"/>
    <property type="match status" value="1"/>
</dbReference>